<dbReference type="FunFam" id="3.90.230.10:FF:000007">
    <property type="entry name" value="Xaa-Pro aminopeptidase P"/>
    <property type="match status" value="1"/>
</dbReference>
<dbReference type="OrthoDB" id="9995434at2759"/>
<dbReference type="InterPro" id="IPR032416">
    <property type="entry name" value="Peptidase_M24_C"/>
</dbReference>
<dbReference type="PANTHER" id="PTHR43763">
    <property type="entry name" value="XAA-PRO AMINOPEPTIDASE 1"/>
    <property type="match status" value="1"/>
</dbReference>
<evidence type="ECO:0000256" key="3">
    <source>
        <dbReference type="ARBA" id="ARBA00022723"/>
    </source>
</evidence>
<keyword evidence="5" id="KW-0464">Manganese</keyword>
<dbReference type="AlphaFoldDB" id="A0A8J2PNV4"/>
<comment type="similarity">
    <text evidence="2">Belongs to the peptidase M24B family.</text>
</comment>
<evidence type="ECO:0000259" key="9">
    <source>
        <dbReference type="Pfam" id="PF16188"/>
    </source>
</evidence>
<dbReference type="GO" id="GO:0046872">
    <property type="term" value="F:metal ion binding"/>
    <property type="evidence" value="ECO:0007669"/>
    <property type="project" value="UniProtKB-KW"/>
</dbReference>
<dbReference type="Pfam" id="PF16189">
    <property type="entry name" value="Creatinase_N_2"/>
    <property type="match status" value="1"/>
</dbReference>
<dbReference type="CDD" id="cd01085">
    <property type="entry name" value="APP"/>
    <property type="match status" value="1"/>
</dbReference>
<evidence type="ECO:0000256" key="5">
    <source>
        <dbReference type="ARBA" id="ARBA00023211"/>
    </source>
</evidence>
<proteinExistence type="inferred from homology"/>
<evidence type="ECO:0000256" key="6">
    <source>
        <dbReference type="SAM" id="SignalP"/>
    </source>
</evidence>
<dbReference type="FunFam" id="3.40.350.10:FF:000003">
    <property type="entry name" value="Xaa-pro aminopeptidase P"/>
    <property type="match status" value="1"/>
</dbReference>
<dbReference type="InterPro" id="IPR000994">
    <property type="entry name" value="Pept_M24"/>
</dbReference>
<dbReference type="GO" id="GO:0005737">
    <property type="term" value="C:cytoplasm"/>
    <property type="evidence" value="ECO:0007669"/>
    <property type="project" value="UniProtKB-ARBA"/>
</dbReference>
<evidence type="ECO:0000313" key="10">
    <source>
        <dbReference type="EMBL" id="CAG7821665.1"/>
    </source>
</evidence>
<dbReference type="InterPro" id="IPR050422">
    <property type="entry name" value="X-Pro_aminopeptidase_P"/>
</dbReference>
<feature type="domain" description="Peptidase M24 C-terminal" evidence="9">
    <location>
        <begin position="546"/>
        <end position="611"/>
    </location>
</feature>
<dbReference type="InterPro" id="IPR000587">
    <property type="entry name" value="Creatinase_N"/>
</dbReference>
<comment type="caution">
    <text evidence="10">The sequence shown here is derived from an EMBL/GenBank/DDBJ whole genome shotgun (WGS) entry which is preliminary data.</text>
</comment>
<feature type="domain" description="Peptidase M24" evidence="7">
    <location>
        <begin position="323"/>
        <end position="538"/>
    </location>
</feature>
<dbReference type="EMBL" id="CAJVCH010517808">
    <property type="protein sequence ID" value="CAG7821665.1"/>
    <property type="molecule type" value="Genomic_DNA"/>
</dbReference>
<reference evidence="10" key="1">
    <citation type="submission" date="2021-06" db="EMBL/GenBank/DDBJ databases">
        <authorList>
            <person name="Hodson N. C."/>
            <person name="Mongue J. A."/>
            <person name="Jaron S. K."/>
        </authorList>
    </citation>
    <scope>NUCLEOTIDE SEQUENCE</scope>
</reference>
<evidence type="ECO:0000259" key="8">
    <source>
        <dbReference type="Pfam" id="PF01321"/>
    </source>
</evidence>
<keyword evidence="6" id="KW-0732">Signal</keyword>
<keyword evidence="3" id="KW-0479">Metal-binding</keyword>
<comment type="cofactor">
    <cofactor evidence="1">
        <name>Mn(2+)</name>
        <dbReference type="ChEBI" id="CHEBI:29035"/>
    </cofactor>
</comment>
<feature type="signal peptide" evidence="6">
    <location>
        <begin position="1"/>
        <end position="20"/>
    </location>
</feature>
<evidence type="ECO:0000259" key="7">
    <source>
        <dbReference type="Pfam" id="PF00557"/>
    </source>
</evidence>
<sequence>MVAITAALIMLRALFLQVPGAPGGKIAAYIIPSGDAHHSEYVSACDERRAFITGFDGSAGTAVVTQQNALLWTDSRYFIQAEQQLKGTEWVLMKQGELNVLTLPAWLVKNLNRGDVVGVDPSLYSKTEWDNVFNELRVSGLILFPLEGNLIDKVWADQPECSKKPVTELDIEFAGKSVEDKLAEIRSEMNTNGVDILVVSELDEVAWLLNLRGEDIDYNPFFFAYVIILKESFEVFIDPVKVPTNVSENLVALNGVFFPYEAVADTLEAHAKDTTIPGKIWLSKNCNFRLVNRIPPEDNDRLVIKLTPLAKMKAIKNDVETQGMINAHIRDGAAVVEYFAWLEEEMMKGTPLTEISAATQLEQFRKVGENFRGLSFGTISASGENAALPHYSPTPESNRPLNISEIYLVDSGGQYLDGTTDVTRTIFFGEAKDEIKDAFTRVLKGMISLRTAIFPKGSVGSRLDTLARKSLWDAQLDFGHGTGHGIGAYGGVHEGPFSIGGRTGADDPGLQINMFTSDEPGFYKEGDFGIRTENIIRVVSVAGGGNFVTFDDVTLVPIQVKLIKLEMLTLTEIGYLNTYHARVSKEVGKYLEDNGGSQRAIAYLAKETQQIDISSASFMKVSFLAVIICIYNTVDKFL</sequence>
<dbReference type="Pfam" id="PF00557">
    <property type="entry name" value="Peptidase_M24"/>
    <property type="match status" value="1"/>
</dbReference>
<keyword evidence="4" id="KW-0378">Hydrolase</keyword>
<dbReference type="GO" id="GO:0070006">
    <property type="term" value="F:metalloaminopeptidase activity"/>
    <property type="evidence" value="ECO:0007669"/>
    <property type="project" value="InterPro"/>
</dbReference>
<dbReference type="Proteomes" id="UP000708208">
    <property type="component" value="Unassembled WGS sequence"/>
</dbReference>
<dbReference type="Pfam" id="PF16188">
    <property type="entry name" value="Peptidase_M24_C"/>
    <property type="match status" value="1"/>
</dbReference>
<feature type="domain" description="Creatinase N-terminal" evidence="8">
    <location>
        <begin position="26"/>
        <end position="125"/>
    </location>
</feature>
<evidence type="ECO:0000256" key="1">
    <source>
        <dbReference type="ARBA" id="ARBA00001936"/>
    </source>
</evidence>
<dbReference type="PANTHER" id="PTHR43763:SF6">
    <property type="entry name" value="XAA-PRO AMINOPEPTIDASE 1"/>
    <property type="match status" value="1"/>
</dbReference>
<organism evidence="10 11">
    <name type="scientific">Allacma fusca</name>
    <dbReference type="NCBI Taxonomy" id="39272"/>
    <lineage>
        <taxon>Eukaryota</taxon>
        <taxon>Metazoa</taxon>
        <taxon>Ecdysozoa</taxon>
        <taxon>Arthropoda</taxon>
        <taxon>Hexapoda</taxon>
        <taxon>Collembola</taxon>
        <taxon>Symphypleona</taxon>
        <taxon>Sminthuridae</taxon>
        <taxon>Allacma</taxon>
    </lineage>
</organism>
<protein>
    <submittedName>
        <fullName evidence="10">Uncharacterized protein</fullName>
    </submittedName>
</protein>
<dbReference type="InterPro" id="IPR033740">
    <property type="entry name" value="Pept_M24B"/>
</dbReference>
<gene>
    <name evidence="10" type="ORF">AFUS01_LOCUS31990</name>
</gene>
<evidence type="ECO:0000313" key="11">
    <source>
        <dbReference type="Proteomes" id="UP000708208"/>
    </source>
</evidence>
<accession>A0A8J2PNV4</accession>
<evidence type="ECO:0000256" key="4">
    <source>
        <dbReference type="ARBA" id="ARBA00022801"/>
    </source>
</evidence>
<name>A0A8J2PNV4_9HEXA</name>
<dbReference type="Pfam" id="PF01321">
    <property type="entry name" value="Creatinase_N"/>
    <property type="match status" value="1"/>
</dbReference>
<evidence type="ECO:0000256" key="2">
    <source>
        <dbReference type="ARBA" id="ARBA00008766"/>
    </source>
</evidence>
<keyword evidence="11" id="KW-1185">Reference proteome</keyword>
<feature type="chain" id="PRO_5035304246" evidence="6">
    <location>
        <begin position="21"/>
        <end position="638"/>
    </location>
</feature>